<name>A0ABQ9DQ93_9PASS</name>
<dbReference type="EMBL" id="WHWB01032193">
    <property type="protein sequence ID" value="KAJ7426576.1"/>
    <property type="molecule type" value="Genomic_DNA"/>
</dbReference>
<keyword evidence="3" id="KW-1185">Reference proteome</keyword>
<organism evidence="2 3">
    <name type="scientific">Willisornis vidua</name>
    <name type="common">Xingu scale-backed antbird</name>
    <dbReference type="NCBI Taxonomy" id="1566151"/>
    <lineage>
        <taxon>Eukaryota</taxon>
        <taxon>Metazoa</taxon>
        <taxon>Chordata</taxon>
        <taxon>Craniata</taxon>
        <taxon>Vertebrata</taxon>
        <taxon>Euteleostomi</taxon>
        <taxon>Archelosauria</taxon>
        <taxon>Archosauria</taxon>
        <taxon>Dinosauria</taxon>
        <taxon>Saurischia</taxon>
        <taxon>Theropoda</taxon>
        <taxon>Coelurosauria</taxon>
        <taxon>Aves</taxon>
        <taxon>Neognathae</taxon>
        <taxon>Neoaves</taxon>
        <taxon>Telluraves</taxon>
        <taxon>Australaves</taxon>
        <taxon>Passeriformes</taxon>
        <taxon>Thamnophilidae</taxon>
        <taxon>Willisornis</taxon>
    </lineage>
</organism>
<evidence type="ECO:0000256" key="1">
    <source>
        <dbReference type="SAM" id="MobiDB-lite"/>
    </source>
</evidence>
<dbReference type="Pfam" id="PF00607">
    <property type="entry name" value="Gag_p24"/>
    <property type="match status" value="1"/>
</dbReference>
<evidence type="ECO:0000313" key="2">
    <source>
        <dbReference type="EMBL" id="KAJ7426576.1"/>
    </source>
</evidence>
<feature type="region of interest" description="Disordered" evidence="1">
    <location>
        <begin position="103"/>
        <end position="132"/>
    </location>
</feature>
<feature type="region of interest" description="Disordered" evidence="1">
    <location>
        <begin position="276"/>
        <end position="306"/>
    </location>
</feature>
<reference evidence="2" key="1">
    <citation type="submission" date="2019-10" db="EMBL/GenBank/DDBJ databases">
        <authorList>
            <person name="Soares A.E.R."/>
            <person name="Aleixo A."/>
            <person name="Schneider P."/>
            <person name="Miyaki C.Y."/>
            <person name="Schneider M.P."/>
            <person name="Mello C."/>
            <person name="Vasconcelos A.T.R."/>
        </authorList>
    </citation>
    <scope>NUCLEOTIDE SEQUENCE</scope>
    <source>
        <tissue evidence="2">Muscle</tissue>
    </source>
</reference>
<evidence type="ECO:0000313" key="3">
    <source>
        <dbReference type="Proteomes" id="UP001145742"/>
    </source>
</evidence>
<dbReference type="Gene3D" id="1.10.375.10">
    <property type="entry name" value="Human Immunodeficiency Virus Type 1 Capsid Protein"/>
    <property type="match status" value="1"/>
</dbReference>
<feature type="region of interest" description="Disordered" evidence="1">
    <location>
        <begin position="318"/>
        <end position="349"/>
    </location>
</feature>
<protein>
    <submittedName>
        <fullName evidence="2">Uncharacterized protein</fullName>
    </submittedName>
</protein>
<dbReference type="Proteomes" id="UP001145742">
    <property type="component" value="Unassembled WGS sequence"/>
</dbReference>
<feature type="region of interest" description="Disordered" evidence="1">
    <location>
        <begin position="35"/>
        <end position="69"/>
    </location>
</feature>
<dbReference type="InterPro" id="IPR008919">
    <property type="entry name" value="Retrov_capsid_N"/>
</dbReference>
<comment type="caution">
    <text evidence="2">The sequence shown here is derived from an EMBL/GenBank/DDBJ whole genome shotgun (WGS) entry which is preliminary data.</text>
</comment>
<proteinExistence type="predicted"/>
<accession>A0ABQ9DQ93</accession>
<gene>
    <name evidence="2" type="ORF">WISP_14534</name>
</gene>
<dbReference type="SUPFAM" id="SSF47943">
    <property type="entry name" value="Retrovirus capsid protein, N-terminal core domain"/>
    <property type="match status" value="1"/>
</dbReference>
<sequence length="419" mass="44899">MPCGYLGSGVAPPPHSPPPCGYTGVAPLQLETAAGDIPAGQEPPTVTAWPKEQRDHVIGKPPKSHHAAEPNKEAVCAFSGVAPGPPNPPPYCIPIKVHAWDAGPSQPAERGIGPAPTQWEEKAGGGSSCQSNAVPTQHPPALTLVATPTACAEPERYQPQTANVLAVRDSVGVEGVQSVIKGESKVLGSEEDLENFCSGNIVKAGEPNRVCLIGIPYYIIKDFISFGIEEAKVSCCGIGETIADIIWQLNTSLERDPQELKNVAAAEETPSVLPLQEFPSVPSLRNKSSHHGGGELQRGESEARHVSSPSVMALLSASETQMTPDPDKSPWYPDLSNSKKEYPPEPSVRWAQTQKDLAAMGDLEMLQACPVICEPIRPPHWESIPYQILKDLQKAVIDYDLEAPFTRGLLDYLCLVPSF</sequence>